<sequence>MDRKREPFFPPDSIMPTREKHAQWISVHSEKFEYLYDNKNDEDTEDFCGKWLLFLDKENVDEIRGMTDLDYAWQFIKRLVKNNELYAAKCSTGWEGEYVAKPGSSSGVICCYTCDYTDKKDVKRAADVIRGVYYYPTNMFYKTDNVTYAGRYRHLGDKFVSTYKHTLDNKMYERDPVVRYQWNLVNA</sequence>
<dbReference type="PANTHER" id="PTHR31977">
    <property type="entry name" value="UPF0696 PROTEIN C11ORF68"/>
    <property type="match status" value="1"/>
</dbReference>
<dbReference type="OrthoDB" id="6409833at2759"/>
<dbReference type="Proteomes" id="UP000887013">
    <property type="component" value="Unassembled WGS sequence"/>
</dbReference>
<evidence type="ECO:0000313" key="3">
    <source>
        <dbReference type="Proteomes" id="UP000887013"/>
    </source>
</evidence>
<organism evidence="2 3">
    <name type="scientific">Nephila pilipes</name>
    <name type="common">Giant wood spider</name>
    <name type="synonym">Nephila maculata</name>
    <dbReference type="NCBI Taxonomy" id="299642"/>
    <lineage>
        <taxon>Eukaryota</taxon>
        <taxon>Metazoa</taxon>
        <taxon>Ecdysozoa</taxon>
        <taxon>Arthropoda</taxon>
        <taxon>Chelicerata</taxon>
        <taxon>Arachnida</taxon>
        <taxon>Araneae</taxon>
        <taxon>Araneomorphae</taxon>
        <taxon>Entelegynae</taxon>
        <taxon>Araneoidea</taxon>
        <taxon>Nephilidae</taxon>
        <taxon>Nephila</taxon>
    </lineage>
</organism>
<dbReference type="AlphaFoldDB" id="A0A8X6T511"/>
<protein>
    <submittedName>
        <fullName evidence="2">Uncharacterized protein</fullName>
    </submittedName>
</protein>
<dbReference type="InterPro" id="IPR015034">
    <property type="entry name" value="Bles03"/>
</dbReference>
<evidence type="ECO:0000256" key="1">
    <source>
        <dbReference type="ARBA" id="ARBA00010568"/>
    </source>
</evidence>
<dbReference type="InterPro" id="IPR023398">
    <property type="entry name" value="TIF_eIF4e-like"/>
</dbReference>
<gene>
    <name evidence="2" type="primary">AVEN_191235_1</name>
    <name evidence="2" type="ORF">NPIL_67531</name>
</gene>
<dbReference type="Pfam" id="PF08939">
    <property type="entry name" value="Bles03"/>
    <property type="match status" value="1"/>
</dbReference>
<dbReference type="PANTHER" id="PTHR31977:SF1">
    <property type="entry name" value="UPF0696 PROTEIN C11ORF68"/>
    <property type="match status" value="1"/>
</dbReference>
<comment type="caution">
    <text evidence="2">The sequence shown here is derived from an EMBL/GenBank/DDBJ whole genome shotgun (WGS) entry which is preliminary data.</text>
</comment>
<comment type="similarity">
    <text evidence="1">Belongs to the UPF0696 family.</text>
</comment>
<dbReference type="Gene3D" id="3.30.760.10">
    <property type="entry name" value="RNA Cap, Translation Initiation Factor Eif4e"/>
    <property type="match status" value="1"/>
</dbReference>
<dbReference type="SUPFAM" id="SSF55418">
    <property type="entry name" value="eIF4e-like"/>
    <property type="match status" value="1"/>
</dbReference>
<name>A0A8X6T511_NEPPI</name>
<keyword evidence="3" id="KW-1185">Reference proteome</keyword>
<dbReference type="EMBL" id="BMAW01001480">
    <property type="protein sequence ID" value="GFS74193.1"/>
    <property type="molecule type" value="Genomic_DNA"/>
</dbReference>
<accession>A0A8X6T511</accession>
<proteinExistence type="inferred from homology"/>
<reference evidence="2" key="1">
    <citation type="submission" date="2020-08" db="EMBL/GenBank/DDBJ databases">
        <title>Multicomponent nature underlies the extraordinary mechanical properties of spider dragline silk.</title>
        <authorList>
            <person name="Kono N."/>
            <person name="Nakamura H."/>
            <person name="Mori M."/>
            <person name="Yoshida Y."/>
            <person name="Ohtoshi R."/>
            <person name="Malay A.D."/>
            <person name="Moran D.A.P."/>
            <person name="Tomita M."/>
            <person name="Numata K."/>
            <person name="Arakawa K."/>
        </authorList>
    </citation>
    <scope>NUCLEOTIDE SEQUENCE</scope>
</reference>
<evidence type="ECO:0000313" key="2">
    <source>
        <dbReference type="EMBL" id="GFS74193.1"/>
    </source>
</evidence>